<gene>
    <name evidence="2" type="ORF">AVDCRST_MAG70-1611</name>
</gene>
<proteinExistence type="predicted"/>
<feature type="region of interest" description="Disordered" evidence="1">
    <location>
        <begin position="1"/>
        <end position="131"/>
    </location>
</feature>
<name>A0A6J4UYC9_9BACT</name>
<feature type="non-terminal residue" evidence="2">
    <location>
        <position position="131"/>
    </location>
</feature>
<dbReference type="AlphaFoldDB" id="A0A6J4UYC9"/>
<reference evidence="2" key="1">
    <citation type="submission" date="2020-02" db="EMBL/GenBank/DDBJ databases">
        <authorList>
            <person name="Meier V. D."/>
        </authorList>
    </citation>
    <scope>NUCLEOTIDE SEQUENCE</scope>
    <source>
        <strain evidence="2">AVDCRST_MAG70</strain>
    </source>
</reference>
<evidence type="ECO:0000313" key="2">
    <source>
        <dbReference type="EMBL" id="CAA9560302.1"/>
    </source>
</evidence>
<dbReference type="EMBL" id="CADCWH010000257">
    <property type="protein sequence ID" value="CAA9560302.1"/>
    <property type="molecule type" value="Genomic_DNA"/>
</dbReference>
<protein>
    <submittedName>
        <fullName evidence="2">Peroxide stress regulator PerR, FUR family</fullName>
    </submittedName>
</protein>
<sequence length="131" mass="14842">GGTRIPDDDAADVDPRRRAGGRSPPDGRRDLRARPTSGPADRLRHRLPLPPRPGRARFGPGTDLRRPGQPFRQAGRPPRPRPLPGLRPPRRRRCPRCADGPPRRRRADRLRHPLPPDHLHRPLPRLPGLRV</sequence>
<feature type="non-terminal residue" evidence="2">
    <location>
        <position position="1"/>
    </location>
</feature>
<feature type="compositionally biased region" description="Basic and acidic residues" evidence="1">
    <location>
        <begin position="110"/>
        <end position="120"/>
    </location>
</feature>
<accession>A0A6J4UYC9</accession>
<feature type="compositionally biased region" description="Low complexity" evidence="1">
    <location>
        <begin position="56"/>
        <end position="76"/>
    </location>
</feature>
<organism evidence="2">
    <name type="scientific">uncultured Thermomicrobiales bacterium</name>
    <dbReference type="NCBI Taxonomy" id="1645740"/>
    <lineage>
        <taxon>Bacteria</taxon>
        <taxon>Pseudomonadati</taxon>
        <taxon>Thermomicrobiota</taxon>
        <taxon>Thermomicrobia</taxon>
        <taxon>Thermomicrobiales</taxon>
        <taxon>environmental samples</taxon>
    </lineage>
</organism>
<evidence type="ECO:0000256" key="1">
    <source>
        <dbReference type="SAM" id="MobiDB-lite"/>
    </source>
</evidence>